<dbReference type="PANTHER" id="PTHR10443:SF21">
    <property type="entry name" value="DIPEPTIDASE"/>
    <property type="match status" value="1"/>
</dbReference>
<keyword evidence="3" id="KW-1133">Transmembrane helix</keyword>
<dbReference type="InterPro" id="IPR032466">
    <property type="entry name" value="Metal_Hydrolase"/>
</dbReference>
<keyword evidence="3" id="KW-0812">Transmembrane</keyword>
<evidence type="ECO:0000256" key="2">
    <source>
        <dbReference type="SAM" id="MobiDB-lite"/>
    </source>
</evidence>
<evidence type="ECO:0000313" key="4">
    <source>
        <dbReference type="EMBL" id="KZC13697.1"/>
    </source>
</evidence>
<keyword evidence="1" id="KW-0645">Protease</keyword>
<accession>A0A154PPM7</accession>
<dbReference type="GO" id="GO:0046872">
    <property type="term" value="F:metal ion binding"/>
    <property type="evidence" value="ECO:0007669"/>
    <property type="project" value="UniProtKB-UniRule"/>
</dbReference>
<keyword evidence="1" id="KW-0449">Lipoprotein</keyword>
<dbReference type="Gene3D" id="3.20.20.140">
    <property type="entry name" value="Metal-dependent hydrolases"/>
    <property type="match status" value="1"/>
</dbReference>
<keyword evidence="5" id="KW-1185">Reference proteome</keyword>
<keyword evidence="1" id="KW-0479">Metal-binding</keyword>
<keyword evidence="1" id="KW-0336">GPI-anchor</keyword>
<organism evidence="4 5">
    <name type="scientific">Dufourea novaeangliae</name>
    <name type="common">Sweat bee</name>
    <dbReference type="NCBI Taxonomy" id="178035"/>
    <lineage>
        <taxon>Eukaryota</taxon>
        <taxon>Metazoa</taxon>
        <taxon>Ecdysozoa</taxon>
        <taxon>Arthropoda</taxon>
        <taxon>Hexapoda</taxon>
        <taxon>Insecta</taxon>
        <taxon>Pterygota</taxon>
        <taxon>Neoptera</taxon>
        <taxon>Endopterygota</taxon>
        <taxon>Hymenoptera</taxon>
        <taxon>Apocrita</taxon>
        <taxon>Aculeata</taxon>
        <taxon>Apoidea</taxon>
        <taxon>Anthophila</taxon>
        <taxon>Halictidae</taxon>
        <taxon>Rophitinae</taxon>
        <taxon>Dufourea</taxon>
    </lineage>
</organism>
<keyword evidence="3" id="KW-0472">Membrane</keyword>
<dbReference type="EC" id="3.4.13.19" evidence="1"/>
<dbReference type="GO" id="GO:0098552">
    <property type="term" value="C:side of membrane"/>
    <property type="evidence" value="ECO:0007669"/>
    <property type="project" value="UniProtKB-KW"/>
</dbReference>
<comment type="catalytic activity">
    <reaction evidence="1">
        <text>an L-aminoacyl-L-amino acid + H2O = 2 an L-alpha-amino acid</text>
        <dbReference type="Rhea" id="RHEA:48940"/>
        <dbReference type="ChEBI" id="CHEBI:15377"/>
        <dbReference type="ChEBI" id="CHEBI:59869"/>
        <dbReference type="ChEBI" id="CHEBI:77460"/>
        <dbReference type="EC" id="3.4.13.19"/>
    </reaction>
</comment>
<protein>
    <recommendedName>
        <fullName evidence="1">Dipeptidase</fullName>
        <ecNumber evidence="1">3.4.13.19</ecNumber>
    </recommendedName>
</protein>
<name>A0A154PPM7_DUFNO</name>
<gene>
    <name evidence="4" type="ORF">WN55_05250</name>
</gene>
<dbReference type="OrthoDB" id="445695at2759"/>
<reference evidence="4 5" key="1">
    <citation type="submission" date="2015-07" db="EMBL/GenBank/DDBJ databases">
        <title>The genome of Dufourea novaeangliae.</title>
        <authorList>
            <person name="Pan H."/>
            <person name="Kapheim K."/>
        </authorList>
    </citation>
    <scope>NUCLEOTIDE SEQUENCE [LARGE SCALE GENOMIC DNA]</scope>
    <source>
        <strain evidence="4">0120121106</strain>
        <tissue evidence="4">Whole body</tissue>
    </source>
</reference>
<feature type="region of interest" description="Disordered" evidence="2">
    <location>
        <begin position="45"/>
        <end position="69"/>
    </location>
</feature>
<dbReference type="SUPFAM" id="SSF51556">
    <property type="entry name" value="Metallo-dependent hydrolases"/>
    <property type="match status" value="1"/>
</dbReference>
<keyword evidence="1" id="KW-0325">Glycoprotein</keyword>
<proteinExistence type="inferred from homology"/>
<dbReference type="GO" id="GO:0070573">
    <property type="term" value="F:metallodipeptidase activity"/>
    <property type="evidence" value="ECO:0007669"/>
    <property type="project" value="InterPro"/>
</dbReference>
<keyword evidence="1" id="KW-0378">Hydrolase</keyword>
<dbReference type="InterPro" id="IPR008257">
    <property type="entry name" value="Pept_M19"/>
</dbReference>
<keyword evidence="1" id="KW-1015">Disulfide bond</keyword>
<evidence type="ECO:0000313" key="5">
    <source>
        <dbReference type="Proteomes" id="UP000076502"/>
    </source>
</evidence>
<dbReference type="AlphaFoldDB" id="A0A154PPM7"/>
<keyword evidence="1" id="KW-0482">Metalloprotease</keyword>
<keyword evidence="1" id="KW-0862">Zinc</keyword>
<comment type="similarity">
    <text evidence="1">Belongs to the metallo-dependent hydrolases superfamily. Peptidase M19 family.</text>
</comment>
<dbReference type="Pfam" id="PF01244">
    <property type="entry name" value="Peptidase_M19"/>
    <property type="match status" value="1"/>
</dbReference>
<comment type="subcellular location">
    <subcellularLocation>
        <location evidence="1">Membrane</location>
        <topology evidence="1">Lipid-anchor</topology>
        <topology evidence="1">GPI-anchor</topology>
    </subcellularLocation>
</comment>
<dbReference type="PROSITE" id="PS51365">
    <property type="entry name" value="RENAL_DIPEPTIDASE_2"/>
    <property type="match status" value="1"/>
</dbReference>
<comment type="subunit">
    <text evidence="1">Homodimer; disulfide-linked.</text>
</comment>
<comment type="cofactor">
    <cofactor evidence="1">
        <name>Zn(2+)</name>
        <dbReference type="ChEBI" id="CHEBI:29105"/>
    </cofactor>
</comment>
<dbReference type="CDD" id="cd01301">
    <property type="entry name" value="rDP_like"/>
    <property type="match status" value="1"/>
</dbReference>
<evidence type="ECO:0000256" key="3">
    <source>
        <dbReference type="SAM" id="Phobius"/>
    </source>
</evidence>
<sequence>MFELYGMNKDGMVYRSPPPRRKEVDILETCLQLSSPELMRKLPNGDAVHHAKDPGVSTSLDKDKGPPRENGRSMLRRWIVMAGFFFLGCALVAGVGLPLALELRSSHLLEARLQVVRRLLSEIPLVDGHNDFAWKLRKHRGSTKLQDFPFDENLSRNGSWGPLWQTDLVRLQEGIVGGQFWSVYVPCEAQFLDAVQLTLEQIDVVRRLASRYPKRMRLVTSSKELEKAHKDGVIGSLVGIEGGHSIGTSMAVLRSFHRLGARYMSLTHKCNTPWADSCTTEDPTSIASMDFHSDGLSMFGKAVVRELNRLGMLVDLSYVSIRAMRDALTITKAPVIFSHSAARTLCNSSSNVPDDVLGNLSVNGGLVMVSFDGAHLSCGDKASMYDVIAHINHIRRVAGVNNVGLGAGYDGILSPPVELPDVSGYPLLLAELTRDRRWSASDIKKLVGGNLLRVFREVESYAATVTHQTPSEELIPQDLIKESAYCRYHDA</sequence>
<dbReference type="OMA" id="AYCRYHD"/>
<dbReference type="PANTHER" id="PTHR10443">
    <property type="entry name" value="MICROSOMAL DIPEPTIDASE"/>
    <property type="match status" value="1"/>
</dbReference>
<dbReference type="GO" id="GO:0006508">
    <property type="term" value="P:proteolysis"/>
    <property type="evidence" value="ECO:0007669"/>
    <property type="project" value="UniProtKB-KW"/>
</dbReference>
<keyword evidence="1" id="KW-0224">Dipeptidase</keyword>
<feature type="transmembrane region" description="Helical" evidence="3">
    <location>
        <begin position="78"/>
        <end position="101"/>
    </location>
</feature>
<dbReference type="Proteomes" id="UP000076502">
    <property type="component" value="Unassembled WGS sequence"/>
</dbReference>
<evidence type="ECO:0000256" key="1">
    <source>
        <dbReference type="RuleBase" id="RU341113"/>
    </source>
</evidence>
<feature type="compositionally biased region" description="Basic and acidic residues" evidence="2">
    <location>
        <begin position="60"/>
        <end position="69"/>
    </location>
</feature>
<dbReference type="EMBL" id="KQ435007">
    <property type="protein sequence ID" value="KZC13697.1"/>
    <property type="molecule type" value="Genomic_DNA"/>
</dbReference>